<feature type="domain" description="Squalene cyclase C-terminal" evidence="5">
    <location>
        <begin position="330"/>
        <end position="615"/>
    </location>
</feature>
<dbReference type="InterPro" id="IPR008930">
    <property type="entry name" value="Terpenoid_cyclase/PrenylTrfase"/>
</dbReference>
<evidence type="ECO:0000259" key="6">
    <source>
        <dbReference type="Pfam" id="PF13249"/>
    </source>
</evidence>
<evidence type="ECO:0000256" key="1">
    <source>
        <dbReference type="ARBA" id="ARBA00009755"/>
    </source>
</evidence>
<keyword evidence="3 4" id="KW-0413">Isomerase</keyword>
<dbReference type="GO" id="GO:0005811">
    <property type="term" value="C:lipid droplet"/>
    <property type="evidence" value="ECO:0007669"/>
    <property type="project" value="InterPro"/>
</dbReference>
<dbReference type="Pfam" id="PF13249">
    <property type="entry name" value="SQHop_cyclase_N"/>
    <property type="match status" value="1"/>
</dbReference>
<keyword evidence="8" id="KW-1185">Reference proteome</keyword>
<sequence>MWRLKLSEGREPWLTSVNNHVGRQYWEFDPNLGTPEERAQVDKVRLEFHKNRFRTKHSSDLLMRLQFAKEASEKKQVVSDQVKVKSGDEEDEVISKEAVEITLRRALRYYSTLQTDDGFWPGDYGGPLFLLPGLVIGLYVTGALHTILPHDQHQQEICRYLYNHQNIDGGWGLHIEGPSTMFCTALSYVTLRLLGEEIDGGDGAMDKARKWILDRGGVTFIPSWGKMWLSEDLYYPHPLLQDMLWGSLHKVGEPLLKGWPFSKLRQKALRTIMQHIHYEDENTQYICIGPVNKVLNMICCWVEDPNSKPYKHHLSRIKDYLWVAEDGMKMQGGWPFSTPDNGWPVSDCTAEGLKAALLLSSIPSEIVGEAVQTDHLYDAVNVILSLQNSTGGFASYELTRSYPWLEMINPAETFGDIIIDYQYVECTSAAIQGLKSFMKLYPGHRRKEILACIAKAVKFIESIQQPDGSWYGSWGVCYTYGTWFGIKGLVAGGKTYQTSHSIRKACDFLLSKQLDSGGWGESYLSCQNKVYTNLEGNKPHIVNTGWAMLGLIDAGQAERDPAALHRASKLLINSQMENGDFPQQQIMGVFNKNCMISYSAYRNIFPMWALGEYRNRVF</sequence>
<evidence type="ECO:0000259" key="5">
    <source>
        <dbReference type="Pfam" id="PF13243"/>
    </source>
</evidence>
<feature type="domain" description="Squalene cyclase N-terminal" evidence="6">
    <location>
        <begin position="144"/>
        <end position="230"/>
    </location>
</feature>
<evidence type="ECO:0000256" key="4">
    <source>
        <dbReference type="RuleBase" id="RU362003"/>
    </source>
</evidence>
<dbReference type="InterPro" id="IPR032696">
    <property type="entry name" value="SQ_cyclase_C"/>
</dbReference>
<proteinExistence type="inferred from homology"/>
<dbReference type="EMBL" id="VIEB01000070">
    <property type="protein sequence ID" value="TQE08520.1"/>
    <property type="molecule type" value="Genomic_DNA"/>
</dbReference>
<name>A0A540NDE4_MALBA</name>
<dbReference type="AlphaFoldDB" id="A0A540NDE4"/>
<evidence type="ECO:0000313" key="7">
    <source>
        <dbReference type="EMBL" id="TQE08520.1"/>
    </source>
</evidence>
<dbReference type="EC" id="5.4.99.-" evidence="4"/>
<dbReference type="Gene3D" id="1.50.10.20">
    <property type="match status" value="2"/>
</dbReference>
<comment type="similarity">
    <text evidence="1 4">Belongs to the terpene cyclase/mutase family.</text>
</comment>
<dbReference type="InterPro" id="IPR032697">
    <property type="entry name" value="SQ_cyclase_N"/>
</dbReference>
<protein>
    <recommendedName>
        <fullName evidence="4">Terpene cyclase/mutase family member</fullName>
        <ecNumber evidence="4">5.4.99.-</ecNumber>
    </recommendedName>
</protein>
<dbReference type="Proteomes" id="UP000315295">
    <property type="component" value="Unassembled WGS sequence"/>
</dbReference>
<evidence type="ECO:0000313" key="8">
    <source>
        <dbReference type="Proteomes" id="UP000315295"/>
    </source>
</evidence>
<dbReference type="InterPro" id="IPR018333">
    <property type="entry name" value="Squalene_cyclase"/>
</dbReference>
<dbReference type="FunFam" id="1.50.10.20:FF:000011">
    <property type="entry name" value="Terpene cyclase/mutase family member"/>
    <property type="match status" value="1"/>
</dbReference>
<dbReference type="PROSITE" id="PS01074">
    <property type="entry name" value="TERPENE_SYNTHASES"/>
    <property type="match status" value="1"/>
</dbReference>
<organism evidence="7 8">
    <name type="scientific">Malus baccata</name>
    <name type="common">Siberian crab apple</name>
    <name type="synonym">Pyrus baccata</name>
    <dbReference type="NCBI Taxonomy" id="106549"/>
    <lineage>
        <taxon>Eukaryota</taxon>
        <taxon>Viridiplantae</taxon>
        <taxon>Streptophyta</taxon>
        <taxon>Embryophyta</taxon>
        <taxon>Tracheophyta</taxon>
        <taxon>Spermatophyta</taxon>
        <taxon>Magnoliopsida</taxon>
        <taxon>eudicotyledons</taxon>
        <taxon>Gunneridae</taxon>
        <taxon>Pentapetalae</taxon>
        <taxon>rosids</taxon>
        <taxon>fabids</taxon>
        <taxon>Rosales</taxon>
        <taxon>Rosaceae</taxon>
        <taxon>Amygdaloideae</taxon>
        <taxon>Maleae</taxon>
        <taxon>Malus</taxon>
    </lineage>
</organism>
<gene>
    <name evidence="7" type="ORF">C1H46_005826</name>
</gene>
<dbReference type="STRING" id="106549.A0A540NDE4"/>
<dbReference type="NCBIfam" id="TIGR01787">
    <property type="entry name" value="squalene_cyclas"/>
    <property type="match status" value="1"/>
</dbReference>
<dbReference type="InterPro" id="IPR002365">
    <property type="entry name" value="Terpene_synthase_CS"/>
</dbReference>
<comment type="caution">
    <text evidence="7">The sequence shown here is derived from an EMBL/GenBank/DDBJ whole genome shotgun (WGS) entry which is preliminary data.</text>
</comment>
<dbReference type="GO" id="GO:0016104">
    <property type="term" value="P:triterpenoid biosynthetic process"/>
    <property type="evidence" value="ECO:0007669"/>
    <property type="project" value="InterPro"/>
</dbReference>
<dbReference type="Pfam" id="PF13243">
    <property type="entry name" value="SQHop_cyclase_C"/>
    <property type="match status" value="1"/>
</dbReference>
<dbReference type="PANTHER" id="PTHR11764:SF44">
    <property type="entry name" value="LANOSTEROL SYNTHASE"/>
    <property type="match status" value="1"/>
</dbReference>
<keyword evidence="2" id="KW-0677">Repeat</keyword>
<evidence type="ECO:0000256" key="3">
    <source>
        <dbReference type="ARBA" id="ARBA00023235"/>
    </source>
</evidence>
<accession>A0A540NDE4</accession>
<dbReference type="GO" id="GO:0031559">
    <property type="term" value="F:oxidosqualene cyclase activity"/>
    <property type="evidence" value="ECO:0007669"/>
    <property type="project" value="UniProtKB-ARBA"/>
</dbReference>
<evidence type="ECO:0000256" key="2">
    <source>
        <dbReference type="ARBA" id="ARBA00022737"/>
    </source>
</evidence>
<dbReference type="PANTHER" id="PTHR11764">
    <property type="entry name" value="TERPENE CYCLASE/MUTASE FAMILY MEMBER"/>
    <property type="match status" value="1"/>
</dbReference>
<reference evidence="7 8" key="1">
    <citation type="journal article" date="2019" name="G3 (Bethesda)">
        <title>Sequencing of a Wild Apple (Malus baccata) Genome Unravels the Differences Between Cultivated and Wild Apple Species Regarding Disease Resistance and Cold Tolerance.</title>
        <authorList>
            <person name="Chen X."/>
        </authorList>
    </citation>
    <scope>NUCLEOTIDE SEQUENCE [LARGE SCALE GENOMIC DNA]</scope>
    <source>
        <strain evidence="8">cv. Shandingzi</strain>
        <tissue evidence="7">Leaves</tissue>
    </source>
</reference>
<dbReference type="CDD" id="cd02892">
    <property type="entry name" value="SQCY_1"/>
    <property type="match status" value="1"/>
</dbReference>
<dbReference type="SUPFAM" id="SSF48239">
    <property type="entry name" value="Terpenoid cyclases/Protein prenyltransferases"/>
    <property type="match status" value="2"/>
</dbReference>